<comment type="caution">
    <text evidence="1">The sequence shown here is derived from an EMBL/GenBank/DDBJ whole genome shotgun (WGS) entry which is preliminary data.</text>
</comment>
<dbReference type="OrthoDB" id="3192509at2"/>
<evidence type="ECO:0008006" key="3">
    <source>
        <dbReference type="Google" id="ProtNLM"/>
    </source>
</evidence>
<evidence type="ECO:0000313" key="2">
    <source>
        <dbReference type="Proteomes" id="UP000230842"/>
    </source>
</evidence>
<dbReference type="AlphaFoldDB" id="A0A2M9B787"/>
<dbReference type="SUPFAM" id="SSF52540">
    <property type="entry name" value="P-loop containing nucleoside triphosphate hydrolases"/>
    <property type="match status" value="1"/>
</dbReference>
<proteinExistence type="predicted"/>
<dbReference type="RefSeq" id="WP_100415296.1">
    <property type="nucleotide sequence ID" value="NZ_PGEZ01000002.1"/>
</dbReference>
<organism evidence="1 2">
    <name type="scientific">Mumia flava</name>
    <dbReference type="NCBI Taxonomy" id="1348852"/>
    <lineage>
        <taxon>Bacteria</taxon>
        <taxon>Bacillati</taxon>
        <taxon>Actinomycetota</taxon>
        <taxon>Actinomycetes</taxon>
        <taxon>Propionibacteriales</taxon>
        <taxon>Nocardioidaceae</taxon>
        <taxon>Mumia</taxon>
    </lineage>
</organism>
<evidence type="ECO:0000313" key="1">
    <source>
        <dbReference type="EMBL" id="PJJ53794.1"/>
    </source>
</evidence>
<dbReference type="PANTHER" id="PTHR10285">
    <property type="entry name" value="URIDINE KINASE"/>
    <property type="match status" value="1"/>
</dbReference>
<keyword evidence="2" id="KW-1185">Reference proteome</keyword>
<reference evidence="1 2" key="1">
    <citation type="submission" date="2017-11" db="EMBL/GenBank/DDBJ databases">
        <title>Genomic Encyclopedia of Archaeal and Bacterial Type Strains, Phase II (KMG-II): From Individual Species to Whole Genera.</title>
        <authorList>
            <person name="Goeker M."/>
        </authorList>
    </citation>
    <scope>NUCLEOTIDE SEQUENCE [LARGE SCALE GENOMIC DNA]</scope>
    <source>
        <strain evidence="1 2">DSM 27763</strain>
    </source>
</reference>
<sequence>MSGGPAVPPEPAAPGELTVRGELTMPGELMVPAELVERARSLAVRARADDRRAVLGIAGAPGSGKSTLAAGLVAALAAEPPEGSDATWVRQVPMDGFHLADVELDRLGLRGRKGAPETFDVAGYVALLERLHADGSAGAGHGSAVVYAPAFDRVIEQPVAGAIPIGAATRLVVTEGNYLLLDAPGWRDVRALLDEVWFCSGDEDVRRERLVARHVEFGKSPDAARAWVERSDEANARVVARTRGSADLVVAVG</sequence>
<dbReference type="Gene3D" id="3.40.50.300">
    <property type="entry name" value="P-loop containing nucleotide triphosphate hydrolases"/>
    <property type="match status" value="2"/>
</dbReference>
<protein>
    <recommendedName>
        <fullName evidence="3">Pantothenate kinase</fullName>
    </recommendedName>
</protein>
<dbReference type="InterPro" id="IPR027417">
    <property type="entry name" value="P-loop_NTPase"/>
</dbReference>
<dbReference type="Proteomes" id="UP000230842">
    <property type="component" value="Unassembled WGS sequence"/>
</dbReference>
<dbReference type="NCBIfam" id="NF006743">
    <property type="entry name" value="PRK09270.1-2"/>
    <property type="match status" value="1"/>
</dbReference>
<dbReference type="EMBL" id="PGEZ01000002">
    <property type="protein sequence ID" value="PJJ53794.1"/>
    <property type="molecule type" value="Genomic_DNA"/>
</dbReference>
<accession>A0A2M9B787</accession>
<name>A0A2M9B787_9ACTN</name>
<gene>
    <name evidence="1" type="ORF">CLV56_3290</name>
</gene>